<evidence type="ECO:0000256" key="1">
    <source>
        <dbReference type="SAM" id="MobiDB-lite"/>
    </source>
</evidence>
<comment type="caution">
    <text evidence="2">The sequence shown here is derived from an EMBL/GenBank/DDBJ whole genome shotgun (WGS) entry which is preliminary data.</text>
</comment>
<protein>
    <submittedName>
        <fullName evidence="2">Uncharacterized protein</fullName>
    </submittedName>
</protein>
<evidence type="ECO:0000313" key="3">
    <source>
        <dbReference type="Proteomes" id="UP000178240"/>
    </source>
</evidence>
<organism evidence="2 3">
    <name type="scientific">Candidatus Buchananbacteria bacterium RIFCSPHIGHO2_01_FULL_44_11</name>
    <dbReference type="NCBI Taxonomy" id="1797535"/>
    <lineage>
        <taxon>Bacteria</taxon>
        <taxon>Candidatus Buchananiibacteriota</taxon>
    </lineage>
</organism>
<accession>A0A1G1Y247</accession>
<name>A0A1G1Y247_9BACT</name>
<feature type="region of interest" description="Disordered" evidence="1">
    <location>
        <begin position="1"/>
        <end position="35"/>
    </location>
</feature>
<dbReference type="EMBL" id="MHIE01000006">
    <property type="protein sequence ID" value="OGY46254.1"/>
    <property type="molecule type" value="Genomic_DNA"/>
</dbReference>
<reference evidence="2 3" key="1">
    <citation type="journal article" date="2016" name="Nat. Commun.">
        <title>Thousands of microbial genomes shed light on interconnected biogeochemical processes in an aquifer system.</title>
        <authorList>
            <person name="Anantharaman K."/>
            <person name="Brown C.T."/>
            <person name="Hug L.A."/>
            <person name="Sharon I."/>
            <person name="Castelle C.J."/>
            <person name="Probst A.J."/>
            <person name="Thomas B.C."/>
            <person name="Singh A."/>
            <person name="Wilkins M.J."/>
            <person name="Karaoz U."/>
            <person name="Brodie E.L."/>
            <person name="Williams K.H."/>
            <person name="Hubbard S.S."/>
            <person name="Banfield J.F."/>
        </authorList>
    </citation>
    <scope>NUCLEOTIDE SEQUENCE [LARGE SCALE GENOMIC DNA]</scope>
</reference>
<evidence type="ECO:0000313" key="2">
    <source>
        <dbReference type="EMBL" id="OGY46254.1"/>
    </source>
</evidence>
<sequence length="59" mass="6473">MGLFKLKRPPALPALKESKNDSKSEREGKNADSCPFCHASDEVINQLKAKGGEKSETKQ</sequence>
<gene>
    <name evidence="2" type="ORF">A2744_04655</name>
</gene>
<dbReference type="STRING" id="1797535.A2744_04655"/>
<dbReference type="AlphaFoldDB" id="A0A1G1Y247"/>
<proteinExistence type="predicted"/>
<feature type="compositionally biased region" description="Basic and acidic residues" evidence="1">
    <location>
        <begin position="16"/>
        <end position="30"/>
    </location>
</feature>
<dbReference type="Proteomes" id="UP000178240">
    <property type="component" value="Unassembled WGS sequence"/>
</dbReference>